<feature type="compositionally biased region" description="Polar residues" evidence="1">
    <location>
        <begin position="74"/>
        <end position="103"/>
    </location>
</feature>
<feature type="region of interest" description="Disordered" evidence="1">
    <location>
        <begin position="330"/>
        <end position="354"/>
    </location>
</feature>
<dbReference type="EMBL" id="KZ613941">
    <property type="protein sequence ID" value="PMD44089.1"/>
    <property type="molecule type" value="Genomic_DNA"/>
</dbReference>
<reference evidence="2 3" key="1">
    <citation type="submission" date="2016-04" db="EMBL/GenBank/DDBJ databases">
        <title>A degradative enzymes factory behind the ericoid mycorrhizal symbiosis.</title>
        <authorList>
            <consortium name="DOE Joint Genome Institute"/>
            <person name="Martino E."/>
            <person name="Morin E."/>
            <person name="Grelet G."/>
            <person name="Kuo A."/>
            <person name="Kohler A."/>
            <person name="Daghino S."/>
            <person name="Barry K."/>
            <person name="Choi C."/>
            <person name="Cichocki N."/>
            <person name="Clum A."/>
            <person name="Copeland A."/>
            <person name="Hainaut M."/>
            <person name="Haridas S."/>
            <person name="Labutti K."/>
            <person name="Lindquist E."/>
            <person name="Lipzen A."/>
            <person name="Khouja H.-R."/>
            <person name="Murat C."/>
            <person name="Ohm R."/>
            <person name="Olson A."/>
            <person name="Spatafora J."/>
            <person name="Veneault-Fourrey C."/>
            <person name="Henrissat B."/>
            <person name="Grigoriev I."/>
            <person name="Martin F."/>
            <person name="Perotto S."/>
        </authorList>
    </citation>
    <scope>NUCLEOTIDE SEQUENCE [LARGE SCALE GENOMIC DNA]</scope>
    <source>
        <strain evidence="2 3">F</strain>
    </source>
</reference>
<feature type="region of interest" description="Disordered" evidence="1">
    <location>
        <begin position="1"/>
        <end position="20"/>
    </location>
</feature>
<protein>
    <submittedName>
        <fullName evidence="2">Uncharacterized protein</fullName>
    </submittedName>
</protein>
<dbReference type="STRING" id="1149755.A0A2J6S003"/>
<evidence type="ECO:0000256" key="1">
    <source>
        <dbReference type="SAM" id="MobiDB-lite"/>
    </source>
</evidence>
<evidence type="ECO:0000313" key="3">
    <source>
        <dbReference type="Proteomes" id="UP000235786"/>
    </source>
</evidence>
<dbReference type="Pfam" id="PF13136">
    <property type="entry name" value="DUF3984"/>
    <property type="match status" value="1"/>
</dbReference>
<feature type="region of interest" description="Disordered" evidence="1">
    <location>
        <begin position="143"/>
        <end position="248"/>
    </location>
</feature>
<feature type="compositionally biased region" description="Polar residues" evidence="1">
    <location>
        <begin position="1"/>
        <end position="10"/>
    </location>
</feature>
<feature type="region of interest" description="Disordered" evidence="1">
    <location>
        <begin position="50"/>
        <end position="121"/>
    </location>
</feature>
<dbReference type="OrthoDB" id="5339776at2759"/>
<accession>A0A2J6S003</accession>
<name>A0A2J6S003_HYAVF</name>
<evidence type="ECO:0000313" key="2">
    <source>
        <dbReference type="EMBL" id="PMD44089.1"/>
    </source>
</evidence>
<keyword evidence="3" id="KW-1185">Reference proteome</keyword>
<dbReference type="InterPro" id="IPR025040">
    <property type="entry name" value="DUF3984"/>
</dbReference>
<sequence>MDVAYNQHSPFSRHHSRSNTNINHLTLAPLTSRLPLNDSDALPDTQHVSYIEGRSAPTTPSILSRSSSRVSLRNQKNLSIPKSKSSTHLLPTRQPRSGATTPGGTRLRKGHTRDELSISSLSAKDRNDSDWLLRAGAAISSSTRESKGQAWLVSRASSTSLTAQNDDEDEELEQELAREREHASRRHSRRSSAAGTFDADDEFSPVTTRRSLSFGPATGGSRSISRYGSRGNSRRGSRAQLFTPMGGERDGYFDQRVLPDEFNAEPDFVDAEQEAELEENLDEAKKDEAIVRKLARASSLGLGGWVERMLGWSLFAVDEDGEDTEVEVVDEKGEDSELSSRTSRRTLDGTTETIEGEVMPPLRDEEAGGWQDAAWLLSVATKVLL</sequence>
<feature type="compositionally biased region" description="Low complexity" evidence="1">
    <location>
        <begin position="219"/>
        <end position="231"/>
    </location>
</feature>
<feature type="compositionally biased region" description="Acidic residues" evidence="1">
    <location>
        <begin position="165"/>
        <end position="174"/>
    </location>
</feature>
<dbReference type="AlphaFoldDB" id="A0A2J6S003"/>
<feature type="compositionally biased region" description="Low complexity" evidence="1">
    <location>
        <begin position="61"/>
        <end position="73"/>
    </location>
</feature>
<organism evidence="2 3">
    <name type="scientific">Hyaloscypha variabilis (strain UAMH 11265 / GT02V1 / F)</name>
    <name type="common">Meliniomyces variabilis</name>
    <dbReference type="NCBI Taxonomy" id="1149755"/>
    <lineage>
        <taxon>Eukaryota</taxon>
        <taxon>Fungi</taxon>
        <taxon>Dikarya</taxon>
        <taxon>Ascomycota</taxon>
        <taxon>Pezizomycotina</taxon>
        <taxon>Leotiomycetes</taxon>
        <taxon>Helotiales</taxon>
        <taxon>Hyaloscyphaceae</taxon>
        <taxon>Hyaloscypha</taxon>
        <taxon>Hyaloscypha variabilis</taxon>
    </lineage>
</organism>
<gene>
    <name evidence="2" type="ORF">L207DRAFT_508856</name>
</gene>
<proteinExistence type="predicted"/>
<dbReference type="Proteomes" id="UP000235786">
    <property type="component" value="Unassembled WGS sequence"/>
</dbReference>